<feature type="domain" description="Superoxide dismutase copper/zinc binding" evidence="3">
    <location>
        <begin position="48"/>
        <end position="191"/>
    </location>
</feature>
<gene>
    <name evidence="4" type="ORF">V2H45_02720</name>
</gene>
<sequence>MNKLFGKFSTLLIGGLIGSLLLANSASSADVDRKIAIARLINAKQEIVGIATFLQTAEGVSVTVQVQGLAKGEHAIHIHEVGKCEPPSFMSAGEHFNPKPASATVINPMHQHGDKHGGHDHGSAAGDLPNMVVDEGGIGLLVATLPKIDLGSDSDALFKKGGTAIVIHAGADGKSTIPNVDAKARIACGVIVP</sequence>
<keyword evidence="2" id="KW-0732">Signal</keyword>
<dbReference type="InterPro" id="IPR036423">
    <property type="entry name" value="SOD-like_Cu/Zn_dom_sf"/>
</dbReference>
<dbReference type="InterPro" id="IPR001424">
    <property type="entry name" value="SOD_Cu_Zn_dom"/>
</dbReference>
<feature type="signal peptide" evidence="2">
    <location>
        <begin position="1"/>
        <end position="28"/>
    </location>
</feature>
<dbReference type="GO" id="GO:0005507">
    <property type="term" value="F:copper ion binding"/>
    <property type="evidence" value="ECO:0007669"/>
    <property type="project" value="InterPro"/>
</dbReference>
<evidence type="ECO:0000256" key="1">
    <source>
        <dbReference type="ARBA" id="ARBA00010457"/>
    </source>
</evidence>
<evidence type="ECO:0000313" key="4">
    <source>
        <dbReference type="EMBL" id="MEE3715654.1"/>
    </source>
</evidence>
<organism evidence="4 5">
    <name type="scientific">Tumidithrix elongata BACA0141</name>
    <dbReference type="NCBI Taxonomy" id="2716417"/>
    <lineage>
        <taxon>Bacteria</taxon>
        <taxon>Bacillati</taxon>
        <taxon>Cyanobacteriota</taxon>
        <taxon>Cyanophyceae</taxon>
        <taxon>Pseudanabaenales</taxon>
        <taxon>Pseudanabaenaceae</taxon>
        <taxon>Tumidithrix</taxon>
        <taxon>Tumidithrix elongata</taxon>
    </lineage>
</organism>
<keyword evidence="5" id="KW-1185">Reference proteome</keyword>
<dbReference type="PANTHER" id="PTHR10003">
    <property type="entry name" value="SUPEROXIDE DISMUTASE CU-ZN -RELATED"/>
    <property type="match status" value="1"/>
</dbReference>
<evidence type="ECO:0000313" key="5">
    <source>
        <dbReference type="Proteomes" id="UP001333818"/>
    </source>
</evidence>
<dbReference type="Proteomes" id="UP001333818">
    <property type="component" value="Unassembled WGS sequence"/>
</dbReference>
<dbReference type="Pfam" id="PF00080">
    <property type="entry name" value="Sod_Cu"/>
    <property type="match status" value="1"/>
</dbReference>
<evidence type="ECO:0000259" key="3">
    <source>
        <dbReference type="Pfam" id="PF00080"/>
    </source>
</evidence>
<reference evidence="4" key="1">
    <citation type="submission" date="2024-01" db="EMBL/GenBank/DDBJ databases">
        <title>Bank of Algae and Cyanobacteria of the Azores (BACA) strain genomes.</title>
        <authorList>
            <person name="Luz R."/>
            <person name="Cordeiro R."/>
            <person name="Fonseca A."/>
            <person name="Goncalves V."/>
        </authorList>
    </citation>
    <scope>NUCLEOTIDE SEQUENCE</scope>
    <source>
        <strain evidence="4">BACA0141</strain>
    </source>
</reference>
<protein>
    <submittedName>
        <fullName evidence="4">Superoxide dismutase family protein</fullName>
    </submittedName>
</protein>
<dbReference type="EMBL" id="JAZBJZ010000006">
    <property type="protein sequence ID" value="MEE3715654.1"/>
    <property type="molecule type" value="Genomic_DNA"/>
</dbReference>
<proteinExistence type="inferred from homology"/>
<dbReference type="InterPro" id="IPR024134">
    <property type="entry name" value="SOD_Cu/Zn_/chaperone"/>
</dbReference>
<dbReference type="CDD" id="cd00305">
    <property type="entry name" value="Cu-Zn_Superoxide_Dismutase"/>
    <property type="match status" value="1"/>
</dbReference>
<dbReference type="AlphaFoldDB" id="A0AAW9PV92"/>
<dbReference type="RefSeq" id="WP_330482078.1">
    <property type="nucleotide sequence ID" value="NZ_JAZBJZ010000006.1"/>
</dbReference>
<comment type="caution">
    <text evidence="4">The sequence shown here is derived from an EMBL/GenBank/DDBJ whole genome shotgun (WGS) entry which is preliminary data.</text>
</comment>
<feature type="chain" id="PRO_5044015722" evidence="2">
    <location>
        <begin position="29"/>
        <end position="193"/>
    </location>
</feature>
<name>A0AAW9PV92_9CYAN</name>
<dbReference type="SUPFAM" id="SSF49329">
    <property type="entry name" value="Cu,Zn superoxide dismutase-like"/>
    <property type="match status" value="1"/>
</dbReference>
<dbReference type="GO" id="GO:0006801">
    <property type="term" value="P:superoxide metabolic process"/>
    <property type="evidence" value="ECO:0007669"/>
    <property type="project" value="InterPro"/>
</dbReference>
<comment type="similarity">
    <text evidence="1">Belongs to the Cu-Zn superoxide dismutase family.</text>
</comment>
<evidence type="ECO:0000256" key="2">
    <source>
        <dbReference type="SAM" id="SignalP"/>
    </source>
</evidence>
<accession>A0AAW9PV92</accession>
<dbReference type="Gene3D" id="2.60.40.200">
    <property type="entry name" value="Superoxide dismutase, copper/zinc binding domain"/>
    <property type="match status" value="1"/>
</dbReference>